<evidence type="ECO:0000313" key="2">
    <source>
        <dbReference type="Proteomes" id="UP000637359"/>
    </source>
</evidence>
<dbReference type="InterPro" id="IPR025144">
    <property type="entry name" value="DUF4085"/>
</dbReference>
<dbReference type="EMBL" id="JACOOL010000012">
    <property type="protein sequence ID" value="MBC5638075.1"/>
    <property type="molecule type" value="Genomic_DNA"/>
</dbReference>
<protein>
    <submittedName>
        <fullName evidence="1">DUF4085 family protein</fullName>
    </submittedName>
</protein>
<dbReference type="Proteomes" id="UP000637359">
    <property type="component" value="Unassembled WGS sequence"/>
</dbReference>
<dbReference type="AlphaFoldDB" id="A0A923RJK8"/>
<sequence length="397" mass="46138">MWNVSKEARERFEKCNLLPIHESDDEWEIVIREAKEEGEDFAASLREELEEVKEELLDILPSRFIPYVLDGSLNQPTLSKAVRMDYLQWMQEADKEFEDILDAASENTEQAITSLSNSVQAVLEESLHDTVIERIVREGETIHLYLNTDGGFSTKSLIHLVFEGVKSEVSDTSIKVEQWLIYYELQKRGEGFAFRALFDSPQAEWTITMENMEAEYYYRPKEYRHLGEEEKLEEITLLEYIAMLDQDHSYWFITPHIECNITSLSEGIEIEGGAIEIDNEQVVVTVGGKQYTYDNEATKGYIYTDNDEEIQHRYEEPLPFDEIESAVLGSDIERQVQAWNTMYANPEALRDLINHVLAKVKMTDENEMMIEVYVNHFYNEGILTEAVTALYQDLLNN</sequence>
<gene>
    <name evidence="1" type="ORF">H8S33_14855</name>
</gene>
<comment type="caution">
    <text evidence="1">The sequence shown here is derived from an EMBL/GenBank/DDBJ whole genome shotgun (WGS) entry which is preliminary data.</text>
</comment>
<keyword evidence="2" id="KW-1185">Reference proteome</keyword>
<evidence type="ECO:0000313" key="1">
    <source>
        <dbReference type="EMBL" id="MBC5638075.1"/>
    </source>
</evidence>
<name>A0A923RJK8_9BACI</name>
<organism evidence="1 2">
    <name type="scientific">Ornithinibacillus hominis</name>
    <dbReference type="NCBI Taxonomy" id="2763055"/>
    <lineage>
        <taxon>Bacteria</taxon>
        <taxon>Bacillati</taxon>
        <taxon>Bacillota</taxon>
        <taxon>Bacilli</taxon>
        <taxon>Bacillales</taxon>
        <taxon>Bacillaceae</taxon>
        <taxon>Ornithinibacillus</taxon>
    </lineage>
</organism>
<dbReference type="RefSeq" id="WP_186870784.1">
    <property type="nucleotide sequence ID" value="NZ_JACOOL010000012.1"/>
</dbReference>
<reference evidence="1" key="1">
    <citation type="submission" date="2020-08" db="EMBL/GenBank/DDBJ databases">
        <title>Genome public.</title>
        <authorList>
            <person name="Liu C."/>
            <person name="Sun Q."/>
        </authorList>
    </citation>
    <scope>NUCLEOTIDE SEQUENCE</scope>
    <source>
        <strain evidence="1">BX22</strain>
    </source>
</reference>
<dbReference type="Pfam" id="PF13315">
    <property type="entry name" value="DUF4085"/>
    <property type="match status" value="1"/>
</dbReference>
<proteinExistence type="predicted"/>
<accession>A0A923RJK8</accession>